<dbReference type="Proteomes" id="UP000249865">
    <property type="component" value="Chromosome"/>
</dbReference>
<reference evidence="2" key="1">
    <citation type="submission" date="2018-06" db="EMBL/GenBank/DDBJ databases">
        <title>Complete genome sequences of Mycoplasma anatis, M. anseris and M. cloacale type strains.</title>
        <authorList>
            <person name="Grozner D."/>
            <person name="Forro B."/>
            <person name="Sulyok K.M."/>
            <person name="Marton S."/>
            <person name="Kreizinger Z."/>
            <person name="Banyai K."/>
            <person name="Gyuranecz M."/>
        </authorList>
    </citation>
    <scope>NUCLEOTIDE SEQUENCE [LARGE SCALE GENOMIC DNA]</scope>
    <source>
        <strain evidence="2">NCTC 10199</strain>
    </source>
</reference>
<protein>
    <submittedName>
        <fullName evidence="1">Uncharacterized protein</fullName>
    </submittedName>
</protein>
<organism evidence="1 2">
    <name type="scientific">Metamycoplasma cloacale</name>
    <dbReference type="NCBI Taxonomy" id="92401"/>
    <lineage>
        <taxon>Bacteria</taxon>
        <taxon>Bacillati</taxon>
        <taxon>Mycoplasmatota</taxon>
        <taxon>Mycoplasmoidales</taxon>
        <taxon>Metamycoplasmataceae</taxon>
        <taxon>Metamycoplasma</taxon>
    </lineage>
</organism>
<dbReference type="KEGG" id="mclo:DK849_00600"/>
<gene>
    <name evidence="1" type="ORF">DK849_00600</name>
</gene>
<evidence type="ECO:0000313" key="1">
    <source>
        <dbReference type="EMBL" id="AWX42585.1"/>
    </source>
</evidence>
<keyword evidence="2" id="KW-1185">Reference proteome</keyword>
<dbReference type="EMBL" id="CP030103">
    <property type="protein sequence ID" value="AWX42585.1"/>
    <property type="molecule type" value="Genomic_DNA"/>
</dbReference>
<name>A0A2Z4LLK7_9BACT</name>
<dbReference type="AlphaFoldDB" id="A0A2Z4LLK7"/>
<accession>A0A2Z4LLK7</accession>
<sequence>MLHSQKRLTMNNIIAAIIADIFAIDFINFINGKIEKNMFICNNIYNIRTIKGVNNEPVSL</sequence>
<proteinExistence type="predicted"/>
<dbReference type="RefSeq" id="WP_029329977.1">
    <property type="nucleotide sequence ID" value="NZ_CP030103.1"/>
</dbReference>
<evidence type="ECO:0000313" key="2">
    <source>
        <dbReference type="Proteomes" id="UP000249865"/>
    </source>
</evidence>